<evidence type="ECO:0000313" key="2">
    <source>
        <dbReference type="Proteomes" id="UP001056291"/>
    </source>
</evidence>
<protein>
    <submittedName>
        <fullName evidence="1">Uncharacterized protein</fullName>
    </submittedName>
</protein>
<evidence type="ECO:0000313" key="1">
    <source>
        <dbReference type="EMBL" id="USG61008.1"/>
    </source>
</evidence>
<keyword evidence="2" id="KW-1185">Reference proteome</keyword>
<dbReference type="PANTHER" id="PTHR37941:SF1">
    <property type="entry name" value="FUMARASE E-RELATED"/>
    <property type="match status" value="1"/>
</dbReference>
<dbReference type="InterPro" id="IPR007761">
    <property type="entry name" value="MtlR-like"/>
</dbReference>
<dbReference type="Gene3D" id="1.20.120.330">
    <property type="entry name" value="Nucleotidyltransferases domain 2"/>
    <property type="match status" value="1"/>
</dbReference>
<proteinExistence type="predicted"/>
<dbReference type="PANTHER" id="PTHR37941">
    <property type="entry name" value="FUMARASE E-RELATED"/>
    <property type="match status" value="1"/>
</dbReference>
<dbReference type="Proteomes" id="UP001056291">
    <property type="component" value="Chromosome"/>
</dbReference>
<organism evidence="1 2">
    <name type="scientific">Sneathiella marina</name>
    <dbReference type="NCBI Taxonomy" id="2950108"/>
    <lineage>
        <taxon>Bacteria</taxon>
        <taxon>Pseudomonadati</taxon>
        <taxon>Pseudomonadota</taxon>
        <taxon>Alphaproteobacteria</taxon>
        <taxon>Sneathiellales</taxon>
        <taxon>Sneathiellaceae</taxon>
        <taxon>Sneathiella</taxon>
    </lineage>
</organism>
<reference evidence="1" key="1">
    <citation type="submission" date="2022-06" db="EMBL/GenBank/DDBJ databases">
        <title>Sneathiella actinostolidae sp. nov., isolated from a sea anemonein the Western Pacific Ocean.</title>
        <authorList>
            <person name="Wei M.J."/>
        </authorList>
    </citation>
    <scope>NUCLEOTIDE SEQUENCE</scope>
    <source>
        <strain evidence="1">PHK-P5</strain>
    </source>
</reference>
<dbReference type="InterPro" id="IPR038026">
    <property type="entry name" value="MtlR-like_sf"/>
</dbReference>
<dbReference type="RefSeq" id="WP_251933995.1">
    <property type="nucleotide sequence ID" value="NZ_CP098747.1"/>
</dbReference>
<sequence length="246" mass="28155">MVEESEVKNIVAEALYLQALAKAIESINSLEVRFDELPEIFSRLTDESLTAQVLIYSSYLEDKMFELISLRLFFLDSKSDERRMFSGSGPFSSFESRIFLSYHLGWLNSAQKNKLNAFRKMRNEFAHNAFRTNFDDPKIQSFLKTMDYDLDEFLNPIRSSLIENGIAPLLEKDAISIEKEFLANLSILAHRTFLDYLVLPSAMAHKVSPNDIMKSGFDSMPEPCRDINLRLSDVLLKLLGSEDIAS</sequence>
<dbReference type="SUPFAM" id="SSF158668">
    <property type="entry name" value="MtlR-like"/>
    <property type="match status" value="1"/>
</dbReference>
<gene>
    <name evidence="1" type="ORF">NBZ79_17770</name>
</gene>
<name>A0ABY4W1Q5_9PROT</name>
<dbReference type="EMBL" id="CP098747">
    <property type="protein sequence ID" value="USG61008.1"/>
    <property type="molecule type" value="Genomic_DNA"/>
</dbReference>
<accession>A0ABY4W1Q5</accession>